<dbReference type="PROSITE" id="PS51885">
    <property type="entry name" value="NEPRILYSIN"/>
    <property type="match status" value="1"/>
</dbReference>
<dbReference type="GO" id="GO:0016485">
    <property type="term" value="P:protein processing"/>
    <property type="evidence" value="ECO:0007669"/>
    <property type="project" value="TreeGrafter"/>
</dbReference>
<dbReference type="InterPro" id="IPR024079">
    <property type="entry name" value="MetalloPept_cat_dom_sf"/>
</dbReference>
<organism evidence="2 3">
    <name type="scientific">Haemaphysalis longicornis</name>
    <name type="common">Bush tick</name>
    <dbReference type="NCBI Taxonomy" id="44386"/>
    <lineage>
        <taxon>Eukaryota</taxon>
        <taxon>Metazoa</taxon>
        <taxon>Ecdysozoa</taxon>
        <taxon>Arthropoda</taxon>
        <taxon>Chelicerata</taxon>
        <taxon>Arachnida</taxon>
        <taxon>Acari</taxon>
        <taxon>Parasitiformes</taxon>
        <taxon>Ixodida</taxon>
        <taxon>Ixodoidea</taxon>
        <taxon>Ixodidae</taxon>
        <taxon>Haemaphysalinae</taxon>
        <taxon>Haemaphysalis</taxon>
    </lineage>
</organism>
<dbReference type="InterPro" id="IPR000718">
    <property type="entry name" value="Peptidase_M13"/>
</dbReference>
<dbReference type="PANTHER" id="PTHR11733:SF241">
    <property type="entry name" value="GH26575P-RELATED"/>
    <property type="match status" value="1"/>
</dbReference>
<dbReference type="GO" id="GO:0004222">
    <property type="term" value="F:metalloendopeptidase activity"/>
    <property type="evidence" value="ECO:0007669"/>
    <property type="project" value="InterPro"/>
</dbReference>
<dbReference type="PANTHER" id="PTHR11733">
    <property type="entry name" value="ZINC METALLOPROTEASE FAMILY M13 NEPRILYSIN-RELATED"/>
    <property type="match status" value="1"/>
</dbReference>
<protein>
    <submittedName>
        <fullName evidence="2">Uncharacterized protein</fullName>
    </submittedName>
</protein>
<feature type="chain" id="PRO_5039910590" evidence="1">
    <location>
        <begin position="28"/>
        <end position="674"/>
    </location>
</feature>
<dbReference type="InterPro" id="IPR042089">
    <property type="entry name" value="Peptidase_M13_dom_2"/>
</dbReference>
<sequence length="674" mass="75039">MIVVLAVTVGAVLLVLFVIAFAKVGRSEVCQTPGCENYARLLREALNESVNPCESFTQFVCDRWAYHKQHGFPELVVTEAIEKMTRLVNVTHLPKSGQDSAQRGLTFYRSCDAVLQGSRIELTGVKAALKEAGITWPFRPTEVNIPHVILATSLRLGWDVMFRVIPLWQSRREEMSGTLLLNKGRTIIEIINKTSLTKTKVDRRAYFDVLRGQLQQPHKEGAIYPDEVSFEEVNAVEKEAEEPLRRGYYKPEVIPPVAVPGMMEDPSIGLSRAGWVKTLSKFNLTESLPPAGLEFGTANVDYVNQFLNIWKTLGNDKMHLFVSWCTVQVAALFAHQELIANFYGDINASKAFHGAFCFSRAFAASGPRLFSQYNQLYQTSSTLDHARRIARSVRSAFHKRLLTWSGYNKSITVIADWDSLDTVFELSQGSERATRVKHASHGEPDRGNGDPYKMFPDLDENSLLSNFRKTSLTEVLKTSEYDVSFDVEVTEVMASLSTHLFSATFYEHLDFQLMPYALAYPLYDFELVPGVNFGGFGAEIAKQLGILTLKAYRSSGPLQSDGAIRNCFGSSPFAKNANWFLSLAEALGVGALLDAYKASAVRGQRDKRLPGLTGYSGTQLLFMALCLRKCRGSIAGETPASVCNLPLIYLREFSEAFHCADGTPMNPAEKCQLI</sequence>
<gene>
    <name evidence="2" type="ORF">HPB48_012845</name>
</gene>
<keyword evidence="1" id="KW-0732">Signal</keyword>
<dbReference type="GO" id="GO:0005886">
    <property type="term" value="C:plasma membrane"/>
    <property type="evidence" value="ECO:0007669"/>
    <property type="project" value="TreeGrafter"/>
</dbReference>
<dbReference type="Gene3D" id="1.10.1380.10">
    <property type="entry name" value="Neutral endopeptidase , domain2"/>
    <property type="match status" value="1"/>
</dbReference>
<dbReference type="Gene3D" id="3.40.390.10">
    <property type="entry name" value="Collagenase (Catalytic Domain)"/>
    <property type="match status" value="2"/>
</dbReference>
<proteinExistence type="predicted"/>
<dbReference type="OrthoDB" id="6500316at2759"/>
<name>A0A9J6GAF2_HAELO</name>
<dbReference type="EMBL" id="JABSTR010000007">
    <property type="protein sequence ID" value="KAH9375350.1"/>
    <property type="molecule type" value="Genomic_DNA"/>
</dbReference>
<dbReference type="SUPFAM" id="SSF55486">
    <property type="entry name" value="Metalloproteases ('zincins'), catalytic domain"/>
    <property type="match status" value="2"/>
</dbReference>
<evidence type="ECO:0000313" key="2">
    <source>
        <dbReference type="EMBL" id="KAH9375350.1"/>
    </source>
</evidence>
<dbReference type="AlphaFoldDB" id="A0A9J6GAF2"/>
<reference evidence="2 3" key="1">
    <citation type="journal article" date="2020" name="Cell">
        <title>Large-Scale Comparative Analyses of Tick Genomes Elucidate Their Genetic Diversity and Vector Capacities.</title>
        <authorList>
            <consortium name="Tick Genome and Microbiome Consortium (TIGMIC)"/>
            <person name="Jia N."/>
            <person name="Wang J."/>
            <person name="Shi W."/>
            <person name="Du L."/>
            <person name="Sun Y."/>
            <person name="Zhan W."/>
            <person name="Jiang J.F."/>
            <person name="Wang Q."/>
            <person name="Zhang B."/>
            <person name="Ji P."/>
            <person name="Bell-Sakyi L."/>
            <person name="Cui X.M."/>
            <person name="Yuan T.T."/>
            <person name="Jiang B.G."/>
            <person name="Yang W.F."/>
            <person name="Lam T.T."/>
            <person name="Chang Q.C."/>
            <person name="Ding S.J."/>
            <person name="Wang X.J."/>
            <person name="Zhu J.G."/>
            <person name="Ruan X.D."/>
            <person name="Zhao L."/>
            <person name="Wei J.T."/>
            <person name="Ye R.Z."/>
            <person name="Que T.C."/>
            <person name="Du C.H."/>
            <person name="Zhou Y.H."/>
            <person name="Cheng J.X."/>
            <person name="Dai P.F."/>
            <person name="Guo W.B."/>
            <person name="Han X.H."/>
            <person name="Huang E.J."/>
            <person name="Li L.F."/>
            <person name="Wei W."/>
            <person name="Gao Y.C."/>
            <person name="Liu J.Z."/>
            <person name="Shao H.Z."/>
            <person name="Wang X."/>
            <person name="Wang C.C."/>
            <person name="Yang T.C."/>
            <person name="Huo Q.B."/>
            <person name="Li W."/>
            <person name="Chen H.Y."/>
            <person name="Chen S.E."/>
            <person name="Zhou L.G."/>
            <person name="Ni X.B."/>
            <person name="Tian J.H."/>
            <person name="Sheng Y."/>
            <person name="Liu T."/>
            <person name="Pan Y.S."/>
            <person name="Xia L.Y."/>
            <person name="Li J."/>
            <person name="Zhao F."/>
            <person name="Cao W.C."/>
        </authorList>
    </citation>
    <scope>NUCLEOTIDE SEQUENCE [LARGE SCALE GENOMIC DNA]</scope>
    <source>
        <strain evidence="2">HaeL-2018</strain>
    </source>
</reference>
<comment type="caution">
    <text evidence="2">The sequence shown here is derived from an EMBL/GenBank/DDBJ whole genome shotgun (WGS) entry which is preliminary data.</text>
</comment>
<accession>A0A9J6GAF2</accession>
<evidence type="ECO:0000256" key="1">
    <source>
        <dbReference type="SAM" id="SignalP"/>
    </source>
</evidence>
<dbReference type="VEuPathDB" id="VectorBase:HLOH_062655"/>
<evidence type="ECO:0000313" key="3">
    <source>
        <dbReference type="Proteomes" id="UP000821853"/>
    </source>
</evidence>
<feature type="signal peptide" evidence="1">
    <location>
        <begin position="1"/>
        <end position="27"/>
    </location>
</feature>
<keyword evidence="3" id="KW-1185">Reference proteome</keyword>
<dbReference type="Proteomes" id="UP000821853">
    <property type="component" value="Chromosome 5"/>
</dbReference>